<dbReference type="EMBL" id="CAJGYM010000008">
    <property type="protein sequence ID" value="CAD6188175.1"/>
    <property type="molecule type" value="Genomic_DNA"/>
</dbReference>
<dbReference type="AlphaFoldDB" id="A0A8S1GXX6"/>
<evidence type="ECO:0000313" key="3">
    <source>
        <dbReference type="Proteomes" id="UP000835052"/>
    </source>
</evidence>
<gene>
    <name evidence="2" type="ORF">CAUJ_LOCUS4094</name>
</gene>
<organism evidence="2 3">
    <name type="scientific">Caenorhabditis auriculariae</name>
    <dbReference type="NCBI Taxonomy" id="2777116"/>
    <lineage>
        <taxon>Eukaryota</taxon>
        <taxon>Metazoa</taxon>
        <taxon>Ecdysozoa</taxon>
        <taxon>Nematoda</taxon>
        <taxon>Chromadorea</taxon>
        <taxon>Rhabditida</taxon>
        <taxon>Rhabditina</taxon>
        <taxon>Rhabditomorpha</taxon>
        <taxon>Rhabditoidea</taxon>
        <taxon>Rhabditidae</taxon>
        <taxon>Peloderinae</taxon>
        <taxon>Caenorhabditis</taxon>
    </lineage>
</organism>
<evidence type="ECO:0000256" key="1">
    <source>
        <dbReference type="SAM" id="MobiDB-lite"/>
    </source>
</evidence>
<dbReference type="Proteomes" id="UP000835052">
    <property type="component" value="Unassembled WGS sequence"/>
</dbReference>
<name>A0A8S1GXX6_9PELO</name>
<reference evidence="2" key="1">
    <citation type="submission" date="2020-10" db="EMBL/GenBank/DDBJ databases">
        <authorList>
            <person name="Kikuchi T."/>
        </authorList>
    </citation>
    <scope>NUCLEOTIDE SEQUENCE</scope>
    <source>
        <strain evidence="2">NKZ352</strain>
    </source>
</reference>
<protein>
    <submittedName>
        <fullName evidence="2">Uncharacterized protein</fullName>
    </submittedName>
</protein>
<sequence>MSKKSANTKTTMKNDGGLGAKSYKRIKTETNESAEEVEDSYQVIAKKSKKLKKSKRSSFDLDIYDTNDTPNVSYSNGHNSIDQNGEINGSVKTRPEDRFAVYLIRKPVEVSLEDLRKLKFSCDDSILKKNKLKTESGTYNAVVNSEKKLGKMLHVPAMKEVVSKDAQNIKPAGFLSGCISVIPRETKDKYLGGAIYEEGEEPEPDAVCSSKLKPIKKVAKLDTISLKQRNMAYGTKTDSNHRLRKLPDILLDQHDQS</sequence>
<accession>A0A8S1GXX6</accession>
<evidence type="ECO:0000313" key="2">
    <source>
        <dbReference type="EMBL" id="CAD6188175.1"/>
    </source>
</evidence>
<proteinExistence type="predicted"/>
<dbReference type="OrthoDB" id="5829268at2759"/>
<keyword evidence="3" id="KW-1185">Reference proteome</keyword>
<feature type="compositionally biased region" description="Polar residues" evidence="1">
    <location>
        <begin position="1"/>
        <end position="13"/>
    </location>
</feature>
<feature type="region of interest" description="Disordered" evidence="1">
    <location>
        <begin position="1"/>
        <end position="24"/>
    </location>
</feature>
<comment type="caution">
    <text evidence="2">The sequence shown here is derived from an EMBL/GenBank/DDBJ whole genome shotgun (WGS) entry which is preliminary data.</text>
</comment>